<feature type="region of interest" description="Disordered" evidence="1">
    <location>
        <begin position="240"/>
        <end position="275"/>
    </location>
</feature>
<evidence type="ECO:0000313" key="3">
    <source>
        <dbReference type="Proteomes" id="UP000594638"/>
    </source>
</evidence>
<keyword evidence="3" id="KW-1185">Reference proteome</keyword>
<evidence type="ECO:0000256" key="1">
    <source>
        <dbReference type="SAM" id="MobiDB-lite"/>
    </source>
</evidence>
<feature type="region of interest" description="Disordered" evidence="1">
    <location>
        <begin position="127"/>
        <end position="184"/>
    </location>
</feature>
<feature type="compositionally biased region" description="Gly residues" evidence="1">
    <location>
        <begin position="16"/>
        <end position="27"/>
    </location>
</feature>
<feature type="non-terminal residue" evidence="2">
    <location>
        <position position="1"/>
    </location>
</feature>
<feature type="compositionally biased region" description="Low complexity" evidence="1">
    <location>
        <begin position="154"/>
        <end position="182"/>
    </location>
</feature>
<dbReference type="EMBL" id="CACTIH010004671">
    <property type="protein sequence ID" value="CAA2991079.1"/>
    <property type="molecule type" value="Genomic_DNA"/>
</dbReference>
<organism evidence="2 3">
    <name type="scientific">Olea europaea subsp. europaea</name>
    <dbReference type="NCBI Taxonomy" id="158383"/>
    <lineage>
        <taxon>Eukaryota</taxon>
        <taxon>Viridiplantae</taxon>
        <taxon>Streptophyta</taxon>
        <taxon>Embryophyta</taxon>
        <taxon>Tracheophyta</taxon>
        <taxon>Spermatophyta</taxon>
        <taxon>Magnoliopsida</taxon>
        <taxon>eudicotyledons</taxon>
        <taxon>Gunneridae</taxon>
        <taxon>Pentapetalae</taxon>
        <taxon>asterids</taxon>
        <taxon>lamiids</taxon>
        <taxon>Lamiales</taxon>
        <taxon>Oleaceae</taxon>
        <taxon>Oleeae</taxon>
        <taxon>Olea</taxon>
    </lineage>
</organism>
<name>A0A8S0SEA8_OLEEU</name>
<accession>A0A8S0SEA8</accession>
<feature type="region of interest" description="Disordered" evidence="1">
    <location>
        <begin position="1"/>
        <end position="81"/>
    </location>
</feature>
<feature type="compositionally biased region" description="Low complexity" evidence="1">
    <location>
        <begin position="127"/>
        <end position="142"/>
    </location>
</feature>
<proteinExistence type="predicted"/>
<sequence length="321" mass="34260">SINGKRPSKNSDKKGGGTGQPGGGQKGPGSQPARSTYLFGGHNGPLLHKLTRGGDHHQQAPLTNSGKTSLRSGSRLTPEFKSNPFQVAAALLPQARRESLQGPVSAPLPPPLMIMNHLQEQLQASASTASLSLSAPSSLRQQPLKVVTRQHNEQQQQRHQQRPSRVQSSSISSQQQQQQQAQKTHAWQLPFQIIDTTTATLNQATPVGTPPRTSLPQAFNQMNVMDAHYGSVQQLNGNKQNHYQQQNPHNHQKASDGYGRQNSDKQPSILKGGGGATFYETQQAAVPGGGGSGGGSVKSTISSISQRVLDNLKIGKLIANG</sequence>
<reference evidence="2 3" key="1">
    <citation type="submission" date="2019-12" db="EMBL/GenBank/DDBJ databases">
        <authorList>
            <person name="Alioto T."/>
            <person name="Alioto T."/>
            <person name="Gomez Garrido J."/>
        </authorList>
    </citation>
    <scope>NUCLEOTIDE SEQUENCE [LARGE SCALE GENOMIC DNA]</scope>
</reference>
<gene>
    <name evidence="2" type="ORF">OLEA9_A083629</name>
</gene>
<evidence type="ECO:0000313" key="2">
    <source>
        <dbReference type="EMBL" id="CAA2991079.1"/>
    </source>
</evidence>
<dbReference type="Proteomes" id="UP000594638">
    <property type="component" value="Unassembled WGS sequence"/>
</dbReference>
<comment type="caution">
    <text evidence="2">The sequence shown here is derived from an EMBL/GenBank/DDBJ whole genome shotgun (WGS) entry which is preliminary data.</text>
</comment>
<feature type="compositionally biased region" description="Low complexity" evidence="1">
    <location>
        <begin position="240"/>
        <end position="249"/>
    </location>
</feature>
<dbReference type="Gramene" id="OE9A083629T1">
    <property type="protein sequence ID" value="OE9A083629C1"/>
    <property type="gene ID" value="OE9A083629"/>
</dbReference>
<dbReference type="AlphaFoldDB" id="A0A8S0SEA8"/>
<protein>
    <submittedName>
        <fullName evidence="2">Uncharacterized protein</fullName>
    </submittedName>
</protein>
<feature type="compositionally biased region" description="Polar residues" evidence="1">
    <location>
        <begin position="60"/>
        <end position="75"/>
    </location>
</feature>